<reference evidence="3" key="1">
    <citation type="submission" date="2017-09" db="EMBL/GenBank/DDBJ databases">
        <title>Contemporary evolution of a Lepidopteran species, Heliothis virescens, in response to modern agricultural practices.</title>
        <authorList>
            <person name="Fritz M.L."/>
            <person name="Deyonke A.M."/>
            <person name="Papanicolaou A."/>
            <person name="Micinski S."/>
            <person name="Westbrook J."/>
            <person name="Gould F."/>
        </authorList>
    </citation>
    <scope>NUCLEOTIDE SEQUENCE [LARGE SCALE GENOMIC DNA]</scope>
    <source>
        <strain evidence="3">HvINT-</strain>
        <tissue evidence="3">Whole body</tissue>
    </source>
</reference>
<feature type="compositionally biased region" description="Low complexity" evidence="1">
    <location>
        <begin position="101"/>
        <end position="146"/>
    </location>
</feature>
<evidence type="ECO:0000256" key="1">
    <source>
        <dbReference type="SAM" id="MobiDB-lite"/>
    </source>
</evidence>
<name>A0A2A4JB23_HELVI</name>
<gene>
    <name evidence="3" type="ORF">B5V51_5024</name>
</gene>
<sequence>MKLFVIAALVAVAAGARLEHLERAYLPPFGANGGSGSLSSQGSFGGNSGSFGAAGAGQQGAFAGATSNQYLPPDHGPSGSNGAPQFAGSLQGFGGAQNFRSQQQYSAPSSQYSASSSQYSAPSSQYGAPAGSFSAQAQFGQQSAASRQYLAPHSSSQQYPQQAFDEETGYHY</sequence>
<accession>A0A2A4JB23</accession>
<feature type="chain" id="PRO_5012562544" evidence="2">
    <location>
        <begin position="16"/>
        <end position="172"/>
    </location>
</feature>
<keyword evidence="2" id="KW-0732">Signal</keyword>
<dbReference type="EMBL" id="NWSH01002296">
    <property type="protein sequence ID" value="PCG68630.1"/>
    <property type="molecule type" value="Genomic_DNA"/>
</dbReference>
<organism evidence="3">
    <name type="scientific">Heliothis virescens</name>
    <name type="common">Tobacco budworm moth</name>
    <dbReference type="NCBI Taxonomy" id="7102"/>
    <lineage>
        <taxon>Eukaryota</taxon>
        <taxon>Metazoa</taxon>
        <taxon>Ecdysozoa</taxon>
        <taxon>Arthropoda</taxon>
        <taxon>Hexapoda</taxon>
        <taxon>Insecta</taxon>
        <taxon>Pterygota</taxon>
        <taxon>Neoptera</taxon>
        <taxon>Endopterygota</taxon>
        <taxon>Lepidoptera</taxon>
        <taxon>Glossata</taxon>
        <taxon>Ditrysia</taxon>
        <taxon>Noctuoidea</taxon>
        <taxon>Noctuidae</taxon>
        <taxon>Heliothinae</taxon>
        <taxon>Heliothis</taxon>
    </lineage>
</organism>
<feature type="signal peptide" evidence="2">
    <location>
        <begin position="1"/>
        <end position="15"/>
    </location>
</feature>
<evidence type="ECO:0000313" key="3">
    <source>
        <dbReference type="EMBL" id="PCG68630.1"/>
    </source>
</evidence>
<protein>
    <submittedName>
        <fullName evidence="3">Uncharacterized protein</fullName>
    </submittedName>
</protein>
<dbReference type="STRING" id="7102.A0A2A4JB23"/>
<feature type="region of interest" description="Disordered" evidence="1">
    <location>
        <begin position="64"/>
        <end position="172"/>
    </location>
</feature>
<proteinExistence type="predicted"/>
<evidence type="ECO:0000256" key="2">
    <source>
        <dbReference type="SAM" id="SignalP"/>
    </source>
</evidence>
<comment type="caution">
    <text evidence="3">The sequence shown here is derived from an EMBL/GenBank/DDBJ whole genome shotgun (WGS) entry which is preliminary data.</text>
</comment>
<dbReference type="AlphaFoldDB" id="A0A2A4JB23"/>